<sequence length="74" mass="7675">MEDRASALAFARTIAPGITDAELYRIHDCWGGYWQISVDLPGLGRVPYQFGAPVSAALSPGNSSTAPGAPGAAR</sequence>
<dbReference type="EMBL" id="JBHRSB010000006">
    <property type="protein sequence ID" value="MFC3002255.1"/>
    <property type="molecule type" value="Genomic_DNA"/>
</dbReference>
<proteinExistence type="predicted"/>
<protein>
    <submittedName>
        <fullName evidence="1">Uncharacterized protein</fullName>
    </submittedName>
</protein>
<organism evidence="1 2">
    <name type="scientific">Falsiroseomonas tokyonensis</name>
    <dbReference type="NCBI Taxonomy" id="430521"/>
    <lineage>
        <taxon>Bacteria</taxon>
        <taxon>Pseudomonadati</taxon>
        <taxon>Pseudomonadota</taxon>
        <taxon>Alphaproteobacteria</taxon>
        <taxon>Acetobacterales</taxon>
        <taxon>Roseomonadaceae</taxon>
        <taxon>Falsiroseomonas</taxon>
    </lineage>
</organism>
<keyword evidence="2" id="KW-1185">Reference proteome</keyword>
<dbReference type="RefSeq" id="WP_216838330.1">
    <property type="nucleotide sequence ID" value="NZ_JAFNJS010000006.1"/>
</dbReference>
<gene>
    <name evidence="1" type="ORF">ACFOD3_20320</name>
</gene>
<evidence type="ECO:0000313" key="1">
    <source>
        <dbReference type="EMBL" id="MFC3002255.1"/>
    </source>
</evidence>
<accession>A0ABV7BXI6</accession>
<dbReference type="Proteomes" id="UP001595420">
    <property type="component" value="Unassembled WGS sequence"/>
</dbReference>
<evidence type="ECO:0000313" key="2">
    <source>
        <dbReference type="Proteomes" id="UP001595420"/>
    </source>
</evidence>
<comment type="caution">
    <text evidence="1">The sequence shown here is derived from an EMBL/GenBank/DDBJ whole genome shotgun (WGS) entry which is preliminary data.</text>
</comment>
<name>A0ABV7BXI6_9PROT</name>
<reference evidence="2" key="1">
    <citation type="journal article" date="2019" name="Int. J. Syst. Evol. Microbiol.">
        <title>The Global Catalogue of Microorganisms (GCM) 10K type strain sequencing project: providing services to taxonomists for standard genome sequencing and annotation.</title>
        <authorList>
            <consortium name="The Broad Institute Genomics Platform"/>
            <consortium name="The Broad Institute Genome Sequencing Center for Infectious Disease"/>
            <person name="Wu L."/>
            <person name="Ma J."/>
        </authorList>
    </citation>
    <scope>NUCLEOTIDE SEQUENCE [LARGE SCALE GENOMIC DNA]</scope>
    <source>
        <strain evidence="2">CGMCC 1.16855</strain>
    </source>
</reference>